<dbReference type="RefSeq" id="WP_036581605.1">
    <property type="nucleotide sequence ID" value="NZ_KK082177.1"/>
</dbReference>
<dbReference type="EMBL" id="JFHU01000086">
    <property type="protein sequence ID" value="EXX89773.1"/>
    <property type="molecule type" value="Genomic_DNA"/>
</dbReference>
<organism evidence="1 2">
    <name type="scientific">Paenibacillus darwinianus</name>
    <dbReference type="NCBI Taxonomy" id="1380763"/>
    <lineage>
        <taxon>Bacteria</taxon>
        <taxon>Bacillati</taxon>
        <taxon>Bacillota</taxon>
        <taxon>Bacilli</taxon>
        <taxon>Bacillales</taxon>
        <taxon>Paenibacillaceae</taxon>
        <taxon>Paenibacillus</taxon>
    </lineage>
</organism>
<dbReference type="AlphaFoldDB" id="A0A9W5S294"/>
<dbReference type="Proteomes" id="UP000053750">
    <property type="component" value="Unassembled WGS sequence"/>
</dbReference>
<sequence length="82" mass="9613">MASFDSSSLQALISVGNGYKKEYDRLSIDYRVRGFKRDISYTKDKLSPQEQKQITRRVQTEMDEIFYGKNMSRMETEENGTD</sequence>
<evidence type="ECO:0000313" key="1">
    <source>
        <dbReference type="EMBL" id="EXX89773.1"/>
    </source>
</evidence>
<protein>
    <submittedName>
        <fullName evidence="1">Uncharacterized protein</fullName>
    </submittedName>
</protein>
<comment type="caution">
    <text evidence="1">The sequence shown here is derived from an EMBL/GenBank/DDBJ whole genome shotgun (WGS) entry which is preliminary data.</text>
</comment>
<evidence type="ECO:0000313" key="2">
    <source>
        <dbReference type="Proteomes" id="UP000053750"/>
    </source>
</evidence>
<proteinExistence type="predicted"/>
<reference evidence="1 2" key="1">
    <citation type="submission" date="2014-02" db="EMBL/GenBank/DDBJ databases">
        <title>Genome sequence of Paenibacillus darwinianus reveals adaptive mechanisms for survival in Antarctic soils.</title>
        <authorList>
            <person name="Dsouza M."/>
            <person name="Taylor M.W."/>
            <person name="Turner S.J."/>
            <person name="Aislabie J."/>
        </authorList>
    </citation>
    <scope>NUCLEOTIDE SEQUENCE [LARGE SCALE GENOMIC DNA]</scope>
    <source>
        <strain evidence="1 2">CE1</strain>
    </source>
</reference>
<keyword evidence="2" id="KW-1185">Reference proteome</keyword>
<accession>A0A9W5S294</accession>
<gene>
    <name evidence="1" type="ORF">BG53_14870</name>
</gene>
<name>A0A9W5S294_9BACL</name>